<dbReference type="Pfam" id="PF25917">
    <property type="entry name" value="BSH_RND"/>
    <property type="match status" value="1"/>
</dbReference>
<protein>
    <submittedName>
        <fullName evidence="4">Inner membrane component of tripartite multidrug resistance system</fullName>
    </submittedName>
</protein>
<feature type="domain" description="Multidrug resistance protein MdtA-like barrel-sandwich hybrid" evidence="3">
    <location>
        <begin position="48"/>
        <end position="227"/>
    </location>
</feature>
<dbReference type="InterPro" id="IPR050393">
    <property type="entry name" value="MFP_Efflux_Pump"/>
</dbReference>
<comment type="similarity">
    <text evidence="1">Belongs to the membrane fusion protein (MFP) (TC 8.A.1) family.</text>
</comment>
<dbReference type="Gene3D" id="2.40.50.100">
    <property type="match status" value="1"/>
</dbReference>
<evidence type="ECO:0000256" key="1">
    <source>
        <dbReference type="ARBA" id="ARBA00009477"/>
    </source>
</evidence>
<dbReference type="Proteomes" id="UP000076008">
    <property type="component" value="Unassembled WGS sequence"/>
</dbReference>
<dbReference type="SUPFAM" id="SSF111369">
    <property type="entry name" value="HlyD-like secretion proteins"/>
    <property type="match status" value="1"/>
</dbReference>
<dbReference type="InterPro" id="IPR058625">
    <property type="entry name" value="MdtA-like_BSH"/>
</dbReference>
<feature type="transmembrane region" description="Helical" evidence="2">
    <location>
        <begin position="12"/>
        <end position="31"/>
    </location>
</feature>
<gene>
    <name evidence="4" type="primary">yibH_7</name>
    <name evidence="4" type="ORF">SAMEA2273318_04974</name>
</gene>
<keyword evidence="2" id="KW-1133">Transmembrane helix</keyword>
<keyword evidence="2" id="KW-0472">Membrane</keyword>
<proteinExistence type="inferred from homology"/>
<dbReference type="PANTHER" id="PTHR30367:SF1">
    <property type="entry name" value="MULTIDRUG RESISTANCE PROTEIN MDTN"/>
    <property type="match status" value="1"/>
</dbReference>
<evidence type="ECO:0000313" key="4">
    <source>
        <dbReference type="EMBL" id="CZW50883.1"/>
    </source>
</evidence>
<dbReference type="Gene3D" id="1.10.287.470">
    <property type="entry name" value="Helix hairpin bin"/>
    <property type="match status" value="1"/>
</dbReference>
<name>A0A144VEV7_ENTCL</name>
<dbReference type="EMBL" id="FJXR01000062">
    <property type="protein sequence ID" value="CZW50883.1"/>
    <property type="molecule type" value="Genomic_DNA"/>
</dbReference>
<dbReference type="AlphaFoldDB" id="A0A144VEV7"/>
<evidence type="ECO:0000313" key="5">
    <source>
        <dbReference type="Proteomes" id="UP000076008"/>
    </source>
</evidence>
<sequence>MTHAMGFKWYNKYPLLIIMFLAAISTITLVIRTQVRPETNDAWGYADTIDVVPGVSVRIILLPIKDNQYIDKEDLLLKIESQPYLQYLAVAQARLNTLNQQIMLAQHTVSAQTYNAKSAYEIADRARVVAEQARGTRIRCLKRVLTLPMRWIRQDHQNRLHIAELNTSKLQTRPIGGVDAPVAYWAELEAEIALTKLGLEFTEIRAPFNGWVTSLKTTVGQFTSVLKPLLFILINTERWYVIANYRKTGLKHIREGDRSKLLIE</sequence>
<keyword evidence="2" id="KW-0812">Transmembrane</keyword>
<evidence type="ECO:0000256" key="2">
    <source>
        <dbReference type="SAM" id="Phobius"/>
    </source>
</evidence>
<reference evidence="4 5" key="1">
    <citation type="submission" date="2016-03" db="EMBL/GenBank/DDBJ databases">
        <authorList>
            <consortium name="Pathogen Informatics"/>
        </authorList>
    </citation>
    <scope>NUCLEOTIDE SEQUENCE [LARGE SCALE GENOMIC DNA]</scope>
    <source>
        <strain evidence="5">e1252</strain>
    </source>
</reference>
<dbReference type="PANTHER" id="PTHR30367">
    <property type="entry name" value="P-HYDROXYBENZOIC ACID EFFLUX PUMP SUBUNIT AAEA-RELATED"/>
    <property type="match status" value="1"/>
</dbReference>
<evidence type="ECO:0000259" key="3">
    <source>
        <dbReference type="Pfam" id="PF25917"/>
    </source>
</evidence>
<organism evidence="4 5">
    <name type="scientific">Enterobacter cloacae</name>
    <dbReference type="NCBI Taxonomy" id="550"/>
    <lineage>
        <taxon>Bacteria</taxon>
        <taxon>Pseudomonadati</taxon>
        <taxon>Pseudomonadota</taxon>
        <taxon>Gammaproteobacteria</taxon>
        <taxon>Enterobacterales</taxon>
        <taxon>Enterobacteriaceae</taxon>
        <taxon>Enterobacter</taxon>
        <taxon>Enterobacter cloacae complex</taxon>
    </lineage>
</organism>
<accession>A0A144VEV7</accession>